<evidence type="ECO:0000256" key="7">
    <source>
        <dbReference type="RuleBase" id="RU363032"/>
    </source>
</evidence>
<keyword evidence="4 7" id="KW-0812">Transmembrane</keyword>
<feature type="domain" description="ABC transmembrane type-1" evidence="8">
    <location>
        <begin position="87"/>
        <end position="299"/>
    </location>
</feature>
<evidence type="ECO:0000313" key="9">
    <source>
        <dbReference type="EMBL" id="MBP2387018.1"/>
    </source>
</evidence>
<dbReference type="InterPro" id="IPR000515">
    <property type="entry name" value="MetI-like"/>
</dbReference>
<dbReference type="InterPro" id="IPR051393">
    <property type="entry name" value="ABC_transporter_permease"/>
</dbReference>
<dbReference type="RefSeq" id="WP_209998763.1">
    <property type="nucleotide sequence ID" value="NZ_BAAAJY010000005.1"/>
</dbReference>
<feature type="transmembrane region" description="Helical" evidence="7">
    <location>
        <begin position="225"/>
        <end position="245"/>
    </location>
</feature>
<dbReference type="Gene3D" id="1.10.3720.10">
    <property type="entry name" value="MetI-like"/>
    <property type="match status" value="1"/>
</dbReference>
<dbReference type="PANTHER" id="PTHR30193:SF41">
    <property type="entry name" value="DIACETYLCHITOBIOSE UPTAKE SYSTEM PERMEASE PROTEIN NGCF"/>
    <property type="match status" value="1"/>
</dbReference>
<dbReference type="PANTHER" id="PTHR30193">
    <property type="entry name" value="ABC TRANSPORTER PERMEASE PROTEIN"/>
    <property type="match status" value="1"/>
</dbReference>
<organism evidence="9 10">
    <name type="scientific">Paeniglutamicibacter kerguelensis</name>
    <dbReference type="NCBI Taxonomy" id="254788"/>
    <lineage>
        <taxon>Bacteria</taxon>
        <taxon>Bacillati</taxon>
        <taxon>Actinomycetota</taxon>
        <taxon>Actinomycetes</taxon>
        <taxon>Micrococcales</taxon>
        <taxon>Micrococcaceae</taxon>
        <taxon>Paeniglutamicibacter</taxon>
    </lineage>
</organism>
<dbReference type="Pfam" id="PF00528">
    <property type="entry name" value="BPD_transp_1"/>
    <property type="match status" value="1"/>
</dbReference>
<accession>A0ABS4XF42</accession>
<proteinExistence type="inferred from homology"/>
<comment type="caution">
    <text evidence="9">The sequence shown here is derived from an EMBL/GenBank/DDBJ whole genome shotgun (WGS) entry which is preliminary data.</text>
</comment>
<evidence type="ECO:0000259" key="8">
    <source>
        <dbReference type="PROSITE" id="PS50928"/>
    </source>
</evidence>
<feature type="transmembrane region" description="Helical" evidence="7">
    <location>
        <begin position="25"/>
        <end position="48"/>
    </location>
</feature>
<evidence type="ECO:0000256" key="1">
    <source>
        <dbReference type="ARBA" id="ARBA00004651"/>
    </source>
</evidence>
<feature type="transmembrane region" description="Helical" evidence="7">
    <location>
        <begin position="280"/>
        <end position="300"/>
    </location>
</feature>
<evidence type="ECO:0000256" key="6">
    <source>
        <dbReference type="ARBA" id="ARBA00023136"/>
    </source>
</evidence>
<protein>
    <submittedName>
        <fullName evidence="9">Multiple sugar transport system permease protein</fullName>
    </submittedName>
</protein>
<evidence type="ECO:0000313" key="10">
    <source>
        <dbReference type="Proteomes" id="UP001296993"/>
    </source>
</evidence>
<evidence type="ECO:0000256" key="3">
    <source>
        <dbReference type="ARBA" id="ARBA00022475"/>
    </source>
</evidence>
<keyword evidence="9" id="KW-0762">Sugar transport</keyword>
<evidence type="ECO:0000256" key="5">
    <source>
        <dbReference type="ARBA" id="ARBA00022989"/>
    </source>
</evidence>
<keyword evidence="10" id="KW-1185">Reference proteome</keyword>
<dbReference type="EMBL" id="JAGIOF010000001">
    <property type="protein sequence ID" value="MBP2387018.1"/>
    <property type="molecule type" value="Genomic_DNA"/>
</dbReference>
<name>A0ABS4XF42_9MICC</name>
<feature type="transmembrane region" description="Helical" evidence="7">
    <location>
        <begin position="90"/>
        <end position="111"/>
    </location>
</feature>
<keyword evidence="5 7" id="KW-1133">Transmembrane helix</keyword>
<feature type="transmembrane region" description="Helical" evidence="7">
    <location>
        <begin position="123"/>
        <end position="145"/>
    </location>
</feature>
<comment type="subcellular location">
    <subcellularLocation>
        <location evidence="1 7">Cell membrane</location>
        <topology evidence="1 7">Multi-pass membrane protein</topology>
    </subcellularLocation>
</comment>
<evidence type="ECO:0000256" key="4">
    <source>
        <dbReference type="ARBA" id="ARBA00022692"/>
    </source>
</evidence>
<dbReference type="InterPro" id="IPR035906">
    <property type="entry name" value="MetI-like_sf"/>
</dbReference>
<keyword evidence="2 7" id="KW-0813">Transport</keyword>
<feature type="transmembrane region" description="Helical" evidence="7">
    <location>
        <begin position="172"/>
        <end position="196"/>
    </location>
</feature>
<reference evidence="9 10" key="1">
    <citation type="submission" date="2021-03" db="EMBL/GenBank/DDBJ databases">
        <title>Sequencing the genomes of 1000 actinobacteria strains.</title>
        <authorList>
            <person name="Klenk H.-P."/>
        </authorList>
    </citation>
    <scope>NUCLEOTIDE SEQUENCE [LARGE SCALE GENOMIC DNA]</scope>
    <source>
        <strain evidence="9 10">DSM 15797</strain>
    </source>
</reference>
<dbReference type="SUPFAM" id="SSF161098">
    <property type="entry name" value="MetI-like"/>
    <property type="match status" value="1"/>
</dbReference>
<keyword evidence="6 7" id="KW-0472">Membrane</keyword>
<keyword evidence="3" id="KW-1003">Cell membrane</keyword>
<dbReference type="PROSITE" id="PS50928">
    <property type="entry name" value="ABC_TM1"/>
    <property type="match status" value="1"/>
</dbReference>
<gene>
    <name evidence="9" type="ORF">JOF47_002529</name>
</gene>
<dbReference type="CDD" id="cd06261">
    <property type="entry name" value="TM_PBP2"/>
    <property type="match status" value="1"/>
</dbReference>
<evidence type="ECO:0000256" key="2">
    <source>
        <dbReference type="ARBA" id="ARBA00022448"/>
    </source>
</evidence>
<comment type="similarity">
    <text evidence="7">Belongs to the binding-protein-dependent transport system permease family.</text>
</comment>
<dbReference type="Proteomes" id="UP001296993">
    <property type="component" value="Unassembled WGS sequence"/>
</dbReference>
<sequence length="309" mass="32984">MSVASTARPRKPGAKTNGRQGRTAALLLAPFVVIFAAMYLAPLGFAVYRSLFVLKRDGLGLTAPTLAFDPMANYLKAFADPVFIESLGRVLLFGVVQVPVMLGLSTGLALLIDSRSARAKGFFRLTSFLPYAVPGVIAALMWSFLYSGTSSPINALLEPLGIEIPFLGEDMVLWSVANIVTWGWTGYNMIIIYAALQSIPGEILEAAKIDGASAWRIAWNIKIPMVRPAIILTAVFSIIGTAQLYNEPKVLQSVSGGSIDSAFTPIMAAQVATAAQNYPYAAAMSVILAVLVGILSITFFKLTNRGSDA</sequence>